<keyword evidence="1" id="KW-1133">Transmembrane helix</keyword>
<reference evidence="2" key="1">
    <citation type="journal article" date="2019" name="Microbiol. Resour. Announc.">
        <title>Draft Genome Sequences of Five Environmental Bacterial Isolates That Degrade Polyethylene Terephthalate Plastic.</title>
        <authorList>
            <person name="Leon-Zayas R."/>
            <person name="Roberts C."/>
            <person name="Vague M."/>
            <person name="Mellies J.L."/>
        </authorList>
    </citation>
    <scope>NUCLEOTIDE SEQUENCE</scope>
    <source>
        <strain evidence="2">13.2</strain>
    </source>
</reference>
<feature type="transmembrane region" description="Helical" evidence="1">
    <location>
        <begin position="20"/>
        <end position="39"/>
    </location>
</feature>
<accession>A0AAU7BN59</accession>
<keyword evidence="1" id="KW-0812">Transmembrane</keyword>
<name>A0AAU7BN59_9PSED</name>
<keyword evidence="1" id="KW-0472">Membrane</keyword>
<reference evidence="2" key="2">
    <citation type="submission" date="2024-05" db="EMBL/GenBank/DDBJ databases">
        <authorList>
            <person name="Mellies J."/>
            <person name="Newton I."/>
        </authorList>
    </citation>
    <scope>NUCLEOTIDE SEQUENCE</scope>
    <source>
        <strain evidence="2">13.2</strain>
    </source>
</reference>
<evidence type="ECO:0000313" key="2">
    <source>
        <dbReference type="EMBL" id="XBG33896.1"/>
    </source>
</evidence>
<gene>
    <name evidence="2" type="ORF">ABH853_15205</name>
</gene>
<evidence type="ECO:0000256" key="1">
    <source>
        <dbReference type="SAM" id="Phobius"/>
    </source>
</evidence>
<sequence length="63" mass="6477">MLASLQIFDWGLSYCAPTPNHLVITVAGLLLLITTMPVMSITPVPTTVVLATAVGSAAVVAPQ</sequence>
<organism evidence="2">
    <name type="scientific">Pseudomonas sp. 13.2</name>
    <dbReference type="NCBI Taxonomy" id="3144665"/>
    <lineage>
        <taxon>Bacteria</taxon>
        <taxon>Pseudomonadati</taxon>
        <taxon>Pseudomonadota</taxon>
        <taxon>Gammaproteobacteria</taxon>
        <taxon>Pseudomonadales</taxon>
        <taxon>Pseudomonadaceae</taxon>
        <taxon>Pseudomonas</taxon>
    </lineage>
</organism>
<protein>
    <submittedName>
        <fullName evidence="2">Uncharacterized protein</fullName>
    </submittedName>
</protein>
<dbReference type="EMBL" id="CP157179">
    <property type="protein sequence ID" value="XBG33896.1"/>
    <property type="molecule type" value="Genomic_DNA"/>
</dbReference>
<proteinExistence type="predicted"/>
<dbReference type="AlphaFoldDB" id="A0AAU7BN59"/>